<name>A0ABU8TR45_9HYPH</name>
<protein>
    <submittedName>
        <fullName evidence="2">TraM recognition domain-containing protein</fullName>
    </submittedName>
</protein>
<keyword evidence="3" id="KW-1185">Reference proteome</keyword>
<accession>A0ABU8TR45</accession>
<dbReference type="SUPFAM" id="SSF52540">
    <property type="entry name" value="P-loop containing nucleoside triphosphate hydrolases"/>
    <property type="match status" value="1"/>
</dbReference>
<sequence>MSFPFRRLRNQKVIDPEGRRLVGLTIESGEPIFAPGGHSMLMSANGGGKTTRGCMPWLFSLISGARNKATLVLDGKDGEMAAQMVPMLAELGVKVAVIDDMGVRPELEAWRVTLNPFGALVSTYQRDARDTIFAEENITHAIIEEPNNDSKNKYFRAWPRKLISFANSTMLSRAPENTTPGSISVILNDPDMLESFAGIEAEEGEGQAKAQAKAILGMRPHEHWPQHLEEAQRAIELFSEGTRLHEAGRGASETHESLIRDKTMIFLVGPQAYMPRLGTYYALHILAFTDALYHGAGGLEVVADEITNCPVKPLISQITTLRAFGGAIHSVAQSRSEFIRKFGEQETRTLEENAIVKQWFGFSSFEEAERISKAIGEQHMVSEGLSGFESDLNSQTSLNLGKQPNVSPAELMAMPPEHQLVHIKGVGFFLARTIGQNQIAPYCDLVADNPLEGGRLVSNKILTLAQPTVSP</sequence>
<comment type="caution">
    <text evidence="2">The sequence shown here is derived from an EMBL/GenBank/DDBJ whole genome shotgun (WGS) entry which is preliminary data.</text>
</comment>
<evidence type="ECO:0000313" key="2">
    <source>
        <dbReference type="EMBL" id="MEJ8476644.1"/>
    </source>
</evidence>
<dbReference type="Gene3D" id="3.40.50.300">
    <property type="entry name" value="P-loop containing nucleotide triphosphate hydrolases"/>
    <property type="match status" value="1"/>
</dbReference>
<dbReference type="InterPro" id="IPR032689">
    <property type="entry name" value="TraG-D_C"/>
</dbReference>
<proteinExistence type="predicted"/>
<dbReference type="RefSeq" id="WP_340277319.1">
    <property type="nucleotide sequence ID" value="NZ_JBAKIA010000022.1"/>
</dbReference>
<dbReference type="InterPro" id="IPR027417">
    <property type="entry name" value="P-loop_NTPase"/>
</dbReference>
<gene>
    <name evidence="2" type="ORF">V6575_21365</name>
</gene>
<organism evidence="2 3">
    <name type="scientific">Roseibium algae</name>
    <dbReference type="NCBI Taxonomy" id="3123038"/>
    <lineage>
        <taxon>Bacteria</taxon>
        <taxon>Pseudomonadati</taxon>
        <taxon>Pseudomonadota</taxon>
        <taxon>Alphaproteobacteria</taxon>
        <taxon>Hyphomicrobiales</taxon>
        <taxon>Stappiaceae</taxon>
        <taxon>Roseibium</taxon>
    </lineage>
</organism>
<dbReference type="Proteomes" id="UP001385499">
    <property type="component" value="Unassembled WGS sequence"/>
</dbReference>
<reference evidence="2 3" key="1">
    <citation type="submission" date="2024-02" db="EMBL/GenBank/DDBJ databases">
        <title>Roseibium algae sp. nov., isolated from marine alga (Grateloupia sp.), showing potential in myo-inositol conversion.</title>
        <authorList>
            <person name="Wang Y."/>
        </authorList>
    </citation>
    <scope>NUCLEOTIDE SEQUENCE [LARGE SCALE GENOMIC DNA]</scope>
    <source>
        <strain evidence="2 3">H3510</strain>
    </source>
</reference>
<feature type="domain" description="TraD/TraG TraM recognition site" evidence="1">
    <location>
        <begin position="300"/>
        <end position="416"/>
    </location>
</feature>
<dbReference type="EMBL" id="JBAKIA010000022">
    <property type="protein sequence ID" value="MEJ8476644.1"/>
    <property type="molecule type" value="Genomic_DNA"/>
</dbReference>
<evidence type="ECO:0000259" key="1">
    <source>
        <dbReference type="Pfam" id="PF12696"/>
    </source>
</evidence>
<evidence type="ECO:0000313" key="3">
    <source>
        <dbReference type="Proteomes" id="UP001385499"/>
    </source>
</evidence>
<dbReference type="Pfam" id="PF12696">
    <property type="entry name" value="TraG-D_C"/>
    <property type="match status" value="1"/>
</dbReference>